<organism evidence="2 3">
    <name type="scientific">Lichenibacterium minor</name>
    <dbReference type="NCBI Taxonomy" id="2316528"/>
    <lineage>
        <taxon>Bacteria</taxon>
        <taxon>Pseudomonadati</taxon>
        <taxon>Pseudomonadota</taxon>
        <taxon>Alphaproteobacteria</taxon>
        <taxon>Hyphomicrobiales</taxon>
        <taxon>Lichenihabitantaceae</taxon>
        <taxon>Lichenibacterium</taxon>
    </lineage>
</organism>
<protein>
    <recommendedName>
        <fullName evidence="4">PAS domain-containing protein</fullName>
    </recommendedName>
</protein>
<comment type="caution">
    <text evidence="2">The sequence shown here is derived from an EMBL/GenBank/DDBJ whole genome shotgun (WGS) entry which is preliminary data.</text>
</comment>
<dbReference type="OrthoDB" id="6697591at2"/>
<feature type="region of interest" description="Disordered" evidence="1">
    <location>
        <begin position="356"/>
        <end position="449"/>
    </location>
</feature>
<accession>A0A4Q2U3T5</accession>
<gene>
    <name evidence="2" type="ORF">D3273_16935</name>
</gene>
<feature type="region of interest" description="Disordered" evidence="1">
    <location>
        <begin position="241"/>
        <end position="341"/>
    </location>
</feature>
<proteinExistence type="predicted"/>
<name>A0A4Q2U3T5_9HYPH</name>
<evidence type="ECO:0008006" key="4">
    <source>
        <dbReference type="Google" id="ProtNLM"/>
    </source>
</evidence>
<feature type="compositionally biased region" description="Low complexity" evidence="1">
    <location>
        <begin position="356"/>
        <end position="371"/>
    </location>
</feature>
<evidence type="ECO:0000256" key="1">
    <source>
        <dbReference type="SAM" id="MobiDB-lite"/>
    </source>
</evidence>
<dbReference type="RefSeq" id="WP_129228069.1">
    <property type="nucleotide sequence ID" value="NZ_QYBB01000020.1"/>
</dbReference>
<reference evidence="2 3" key="2">
    <citation type="submission" date="2019-02" db="EMBL/GenBank/DDBJ databases">
        <title>'Lichenibacterium ramalinii' gen. nov. sp. nov., 'Lichenibacterium minor' gen. nov. sp. nov.</title>
        <authorList>
            <person name="Pankratov T."/>
        </authorList>
    </citation>
    <scope>NUCLEOTIDE SEQUENCE [LARGE SCALE GENOMIC DNA]</scope>
    <source>
        <strain evidence="2 3">RmlP026</strain>
    </source>
</reference>
<sequence length="449" mass="48935">MSFDAFDDDLQRAALEPDRWPDLLHGIGRQARALGAILISEAHQIPVPPISRDLEPLMTRYYGEGWNTRDIRFRGIETALRTGAVTDENVLSRDEMARSSYYQELLRPEGCCWFCGLHFDVAGSAWFLTLQRTVRQGPFEPDEVARLKTLRRPLQTAASLSHALSFARVSGMTDAFEHIAKPALILDERGLLMRCNDRAEAMLGTLVELRHREIRFKDGANQRAFDAALARAKPGAALGGPAPGAAMLSGTRPDVASRSTPSRSGTGAAIPSRRRASSSSSTRWATRPDGRRRRCPPATGSRLPNSALPPNSRPAPPCGRSPTGIASATRPHAPNSRPCCRRRGRGDSPNWSAWCSSGQGAAGDTDGGSSSPVLSRPAGPCRPSTGSGRGRWRRDLTTDRRRWGRPVNEISPRSLRDIAAFLETPRRIPQSGDAPRDGTPYHGNSGQEV</sequence>
<keyword evidence="3" id="KW-1185">Reference proteome</keyword>
<feature type="compositionally biased region" description="Low complexity" evidence="1">
    <location>
        <begin position="277"/>
        <end position="287"/>
    </location>
</feature>
<evidence type="ECO:0000313" key="3">
    <source>
        <dbReference type="Proteomes" id="UP000290759"/>
    </source>
</evidence>
<dbReference type="EMBL" id="QYBB01000020">
    <property type="protein sequence ID" value="RYC30870.1"/>
    <property type="molecule type" value="Genomic_DNA"/>
</dbReference>
<reference evidence="2 3" key="1">
    <citation type="submission" date="2018-12" db="EMBL/GenBank/DDBJ databases">
        <authorList>
            <person name="Grouzdev D.S."/>
            <person name="Krutkina M.S."/>
        </authorList>
    </citation>
    <scope>NUCLEOTIDE SEQUENCE [LARGE SCALE GENOMIC DNA]</scope>
    <source>
        <strain evidence="2 3">RmlP026</strain>
    </source>
</reference>
<evidence type="ECO:0000313" key="2">
    <source>
        <dbReference type="EMBL" id="RYC30870.1"/>
    </source>
</evidence>
<dbReference type="AlphaFoldDB" id="A0A4Q2U3T5"/>
<dbReference type="Proteomes" id="UP000290759">
    <property type="component" value="Unassembled WGS sequence"/>
</dbReference>